<keyword evidence="5" id="KW-1185">Reference proteome</keyword>
<organism evidence="6">
    <name type="scientific">Nippostrongylus brasiliensis</name>
    <name type="common">Rat hookworm</name>
    <dbReference type="NCBI Taxonomy" id="27835"/>
    <lineage>
        <taxon>Eukaryota</taxon>
        <taxon>Metazoa</taxon>
        <taxon>Ecdysozoa</taxon>
        <taxon>Nematoda</taxon>
        <taxon>Chromadorea</taxon>
        <taxon>Rhabditida</taxon>
        <taxon>Rhabditina</taxon>
        <taxon>Rhabditomorpha</taxon>
        <taxon>Strongyloidea</taxon>
        <taxon>Heligmosomidae</taxon>
        <taxon>Nippostrongylus</taxon>
    </lineage>
</organism>
<evidence type="ECO:0000313" key="4">
    <source>
        <dbReference type="EMBL" id="VDL82192.1"/>
    </source>
</evidence>
<dbReference type="InterPro" id="IPR006621">
    <property type="entry name" value="Nose-resist-to-fluoxetine_N"/>
</dbReference>
<feature type="transmembrane region" description="Helical" evidence="1">
    <location>
        <begin position="447"/>
        <end position="468"/>
    </location>
</feature>
<dbReference type="OMA" id="CCISAWQ"/>
<keyword evidence="1" id="KW-0472">Membrane</keyword>
<evidence type="ECO:0000313" key="5">
    <source>
        <dbReference type="Proteomes" id="UP000271162"/>
    </source>
</evidence>
<protein>
    <submittedName>
        <fullName evidence="6">Nose resistant to fluoxetine protein 6 (inferred by orthology to a C. elegans protein)</fullName>
    </submittedName>
</protein>
<name>A0A0N4YMP9_NIPBR</name>
<feature type="transmembrane region" description="Helical" evidence="1">
    <location>
        <begin position="419"/>
        <end position="440"/>
    </location>
</feature>
<feature type="domain" description="Nose resistant-to-fluoxetine protein N-terminal" evidence="3">
    <location>
        <begin position="94"/>
        <end position="245"/>
    </location>
</feature>
<feature type="chain" id="PRO_5043125889" evidence="2">
    <location>
        <begin position="26"/>
        <end position="546"/>
    </location>
</feature>
<feature type="signal peptide" evidence="2">
    <location>
        <begin position="1"/>
        <end position="25"/>
    </location>
</feature>
<evidence type="ECO:0000313" key="6">
    <source>
        <dbReference type="WBParaSite" id="NBR_0001846501-mRNA-1"/>
    </source>
</evidence>
<dbReference type="Pfam" id="PF20146">
    <property type="entry name" value="NRF"/>
    <property type="match status" value="1"/>
</dbReference>
<proteinExistence type="predicted"/>
<gene>
    <name evidence="4" type="ORF">NBR_LOCUS18467</name>
</gene>
<feature type="transmembrane region" description="Helical" evidence="1">
    <location>
        <begin position="288"/>
        <end position="307"/>
    </location>
</feature>
<evidence type="ECO:0000256" key="2">
    <source>
        <dbReference type="SAM" id="SignalP"/>
    </source>
</evidence>
<sequence>MRRLRSLHLLLLVVYLHATPGLSVAEKTHPEKAPSHSDEALSLFSEEDEFDEDDEEIMGSLFTSFLADSETQLILDTDFFKHFFSYAEAYRLGIEDGNLELAKYAVKFVDKLREFDVSLVLDAMGKVPSGITAGNNLWVGSWNTCRKIHVVKNNQGQKWNGQYCMAHLEAYERNNPLKALDTSGPVDAHCFKKNNMSEEDEDDGRCFTLVPMLNFGVCMPDSCTNYDVTRMITFEAKENAMSSSWLSMFALYFLTYTIIMMVFGTLYDLFIYQKQIDRLHPTDQKNHLFIRVVLAYSVYTNGLEILTTSKKDGALAVDSFFLLSGLLASYLFFKKLMKDKIIRDAQNPLMWLMIYVKRYTRLTPTYAVIMLFDVTLFTYVSYGPFWRPVELQGCRISWWTNFLYLNNFLLQDKECCMGWTWYLANDIQLHYIVAPILFIAFAKNIRWGMLIGGLMMAVSSAIKLWIIFENDYPPAPILTVKLQIVKTLDAYWKDVYVRPYVRCGPFIVGVTVGFLLNYLTREQKDLVVKIPKVNSVQLFKTREREL</sequence>
<dbReference type="STRING" id="27835.A0A0N4YMP9"/>
<dbReference type="AlphaFoldDB" id="A0A0N4YMP9"/>
<dbReference type="EMBL" id="UYSL01023441">
    <property type="protein sequence ID" value="VDL82192.1"/>
    <property type="molecule type" value="Genomic_DNA"/>
</dbReference>
<dbReference type="InterPro" id="IPR052728">
    <property type="entry name" value="O2_lipid_transport_reg"/>
</dbReference>
<accession>A0A0N4YMP9</accession>
<dbReference type="SMART" id="SM00703">
    <property type="entry name" value="NRF"/>
    <property type="match status" value="1"/>
</dbReference>
<keyword evidence="2" id="KW-0732">Signal</keyword>
<evidence type="ECO:0000259" key="3">
    <source>
        <dbReference type="SMART" id="SM00703"/>
    </source>
</evidence>
<dbReference type="PANTHER" id="PTHR11161">
    <property type="entry name" value="O-ACYLTRANSFERASE"/>
    <property type="match status" value="1"/>
</dbReference>
<reference evidence="6" key="1">
    <citation type="submission" date="2017-02" db="UniProtKB">
        <authorList>
            <consortium name="WormBaseParasite"/>
        </authorList>
    </citation>
    <scope>IDENTIFICATION</scope>
</reference>
<dbReference type="PANTHER" id="PTHR11161:SF65">
    <property type="entry name" value="NOSE RESISTANT TO FLUOXETINE PROTEIN 6"/>
    <property type="match status" value="1"/>
</dbReference>
<dbReference type="WBParaSite" id="NBR_0001846501-mRNA-1">
    <property type="protein sequence ID" value="NBR_0001846501-mRNA-1"/>
    <property type="gene ID" value="NBR_0001846501"/>
</dbReference>
<feature type="transmembrane region" description="Helical" evidence="1">
    <location>
        <begin position="313"/>
        <end position="333"/>
    </location>
</feature>
<evidence type="ECO:0000256" key="1">
    <source>
        <dbReference type="SAM" id="Phobius"/>
    </source>
</evidence>
<feature type="transmembrane region" description="Helical" evidence="1">
    <location>
        <begin position="499"/>
        <end position="519"/>
    </location>
</feature>
<feature type="transmembrane region" description="Helical" evidence="1">
    <location>
        <begin position="362"/>
        <end position="382"/>
    </location>
</feature>
<keyword evidence="1" id="KW-1133">Transmembrane helix</keyword>
<keyword evidence="1" id="KW-0812">Transmembrane</keyword>
<dbReference type="Proteomes" id="UP000271162">
    <property type="component" value="Unassembled WGS sequence"/>
</dbReference>
<feature type="transmembrane region" description="Helical" evidence="1">
    <location>
        <begin position="245"/>
        <end position="267"/>
    </location>
</feature>
<reference evidence="4 5" key="2">
    <citation type="submission" date="2018-11" db="EMBL/GenBank/DDBJ databases">
        <authorList>
            <consortium name="Pathogen Informatics"/>
        </authorList>
    </citation>
    <scope>NUCLEOTIDE SEQUENCE [LARGE SCALE GENOMIC DNA]</scope>
</reference>